<dbReference type="PANTHER" id="PTHR31956">
    <property type="entry name" value="NON-SPECIFIC PHOSPHOLIPASE C4-RELATED"/>
    <property type="match status" value="1"/>
</dbReference>
<dbReference type="Gene3D" id="3.40.720.10">
    <property type="entry name" value="Alkaline Phosphatase, subunit A"/>
    <property type="match status" value="1"/>
</dbReference>
<keyword evidence="3" id="KW-1185">Reference proteome</keyword>
<organism evidence="2 3">
    <name type="scientific">Leptospirillum ferrodiazotrophum</name>
    <dbReference type="NCBI Taxonomy" id="412449"/>
    <lineage>
        <taxon>Bacteria</taxon>
        <taxon>Pseudomonadati</taxon>
        <taxon>Nitrospirota</taxon>
        <taxon>Nitrospiria</taxon>
        <taxon>Nitrospirales</taxon>
        <taxon>Nitrospiraceae</taxon>
        <taxon>Leptospirillum</taxon>
    </lineage>
</organism>
<keyword evidence="1" id="KW-0378">Hydrolase</keyword>
<name>C6HVH8_9BACT</name>
<evidence type="ECO:0000313" key="3">
    <source>
        <dbReference type="Proteomes" id="UP000009374"/>
    </source>
</evidence>
<dbReference type="InterPro" id="IPR007312">
    <property type="entry name" value="Phosphoesterase"/>
</dbReference>
<dbReference type="GO" id="GO:0009395">
    <property type="term" value="P:phospholipid catabolic process"/>
    <property type="evidence" value="ECO:0007669"/>
    <property type="project" value="TreeGrafter"/>
</dbReference>
<dbReference type="EMBL" id="GG693863">
    <property type="protein sequence ID" value="EES53396.1"/>
    <property type="molecule type" value="Genomic_DNA"/>
</dbReference>
<dbReference type="GO" id="GO:0016788">
    <property type="term" value="F:hydrolase activity, acting on ester bonds"/>
    <property type="evidence" value="ECO:0007669"/>
    <property type="project" value="InterPro"/>
</dbReference>
<dbReference type="PANTHER" id="PTHR31956:SF8">
    <property type="entry name" value="ACID PHOSPHATASE PHOA (AFU_ORTHOLOGUE AFUA_1G03570)"/>
    <property type="match status" value="1"/>
</dbReference>
<evidence type="ECO:0000256" key="1">
    <source>
        <dbReference type="ARBA" id="ARBA00022801"/>
    </source>
</evidence>
<evidence type="ECO:0000313" key="2">
    <source>
        <dbReference type="EMBL" id="EES53396.1"/>
    </source>
</evidence>
<dbReference type="InterPro" id="IPR017850">
    <property type="entry name" value="Alkaline_phosphatase_core_sf"/>
</dbReference>
<gene>
    <name evidence="2" type="ORF">UBAL3_79160024</name>
</gene>
<accession>C6HVH8</accession>
<dbReference type="Pfam" id="PF04185">
    <property type="entry name" value="Phosphoesterase"/>
    <property type="match status" value="1"/>
</dbReference>
<dbReference type="AlphaFoldDB" id="C6HVH8"/>
<protein>
    <submittedName>
        <fullName evidence="2">Phosphoesterase</fullName>
    </submittedName>
</protein>
<sequence length="338" mass="38119">MKWRNRMIRKGQEVFFWILPFCLLLGVETKALRAASLPPADHVVVIVMENKSFGEVYKNPDLPFFNAISGELLLNYWSVAHPSLPNYLALLGAHPPLPQTDNPRVRVSGDSLPEEMVRHGLSVAAYMQGLPHDGFGGGRYPRLFGRYVEKHDPFLLFSRLRKGPERRSVHPLSRLKEDLESNRLPAFSFVAPDLCHDMHGAFSCHMNRRELLREGDRFLGKWIPLIEGSPSFRQGRFWIFVLWDESGSRSSWGGPPLPAVVPSSSRMHGGGRVALLWIDSKRPGHSRVSCFANHYSLLETVTENFHLPSLVPAEERIPLPEKNGDCSGNHGKITLAHP</sequence>
<dbReference type="Proteomes" id="UP000009374">
    <property type="component" value="Unassembled WGS sequence"/>
</dbReference>
<reference evidence="2 3" key="1">
    <citation type="journal article" date="2009" name="Appl. Environ. Microbiol.">
        <title>Community genomic and proteomic analyses of chemoautotrophic iron-oxidizing "Leptospirillum rubarum" (Group II) and "Leptospirillum ferrodiazotrophum" (Group III) bacteria in acid mine drainage biofilms.</title>
        <authorList>
            <person name="Goltsman D.S."/>
            <person name="Denef V.J."/>
            <person name="Singer S.W."/>
            <person name="VerBerkmoes N.C."/>
            <person name="Lefsrud M."/>
            <person name="Mueller R.S."/>
            <person name="Dick G.J."/>
            <person name="Sun C.L."/>
            <person name="Wheeler K.E."/>
            <person name="Zemla A."/>
            <person name="Baker B.J."/>
            <person name="Hauser L."/>
            <person name="Land M."/>
            <person name="Shah M.B."/>
            <person name="Thelen M.P."/>
            <person name="Hettich R.L."/>
            <person name="Banfield J.F."/>
        </authorList>
    </citation>
    <scope>NUCLEOTIDE SEQUENCE [LARGE SCALE GENOMIC DNA]</scope>
</reference>
<proteinExistence type="predicted"/>